<keyword evidence="2" id="KW-0808">Transferase</keyword>
<name>A0A381RC72_9ZZZZ</name>
<accession>A0A381RC72</accession>
<dbReference type="InterPro" id="IPR052700">
    <property type="entry name" value="Carb_kinase_PfkB-like"/>
</dbReference>
<proteinExistence type="inferred from homology"/>
<evidence type="ECO:0000256" key="2">
    <source>
        <dbReference type="ARBA" id="ARBA00022679"/>
    </source>
</evidence>
<dbReference type="Pfam" id="PF00294">
    <property type="entry name" value="PfkB"/>
    <property type="match status" value="1"/>
</dbReference>
<sequence>MKKYDVFGIGNALVDCVCMVDDSFLVENNIEKGVMTLVDEEKQKLLIEKIKNIKPFIQSGGSVTNSIFALSQLGGSGYSSFLVSDDEFGNIYINDLKNNGVKTGGIKYTVADGMTGSCLVLTTPDAERTMNTCLSISTKYSIKNINFDDLKNSKYLYIEGYLVTSELSMQAIHGCISYCKKNDIKIALTFSDLSMVKFFKDKLDSILNYKIDLLFCNEEEAKTYSDKPSLNESSDFLLQFSKLVVITRGDKGSLIANSKEKINIDSIKTDAIDTVGAGDAFSGAFLFGINNGMGLENSGKLASLLSSKVVSKIGPRLELIDIVNIKKSLL</sequence>
<dbReference type="InterPro" id="IPR002173">
    <property type="entry name" value="Carboh/pur_kinase_PfkB_CS"/>
</dbReference>
<dbReference type="SUPFAM" id="SSF53613">
    <property type="entry name" value="Ribokinase-like"/>
    <property type="match status" value="1"/>
</dbReference>
<evidence type="ECO:0000259" key="4">
    <source>
        <dbReference type="Pfam" id="PF00294"/>
    </source>
</evidence>
<dbReference type="InterPro" id="IPR011611">
    <property type="entry name" value="PfkB_dom"/>
</dbReference>
<dbReference type="EMBL" id="UINC01001789">
    <property type="protein sequence ID" value="SUZ88814.1"/>
    <property type="molecule type" value="Genomic_DNA"/>
</dbReference>
<dbReference type="Gene3D" id="3.40.1190.20">
    <property type="match status" value="1"/>
</dbReference>
<dbReference type="CDD" id="cd01168">
    <property type="entry name" value="adenosine_kinase"/>
    <property type="match status" value="1"/>
</dbReference>
<gene>
    <name evidence="5" type="ORF">METZ01_LOCUS41668</name>
</gene>
<reference evidence="5" key="1">
    <citation type="submission" date="2018-05" db="EMBL/GenBank/DDBJ databases">
        <authorList>
            <person name="Lanie J.A."/>
            <person name="Ng W.-L."/>
            <person name="Kazmierczak K.M."/>
            <person name="Andrzejewski T.M."/>
            <person name="Davidsen T.M."/>
            <person name="Wayne K.J."/>
            <person name="Tettelin H."/>
            <person name="Glass J.I."/>
            <person name="Rusch D."/>
            <person name="Podicherti R."/>
            <person name="Tsui H.-C.T."/>
            <person name="Winkler M.E."/>
        </authorList>
    </citation>
    <scope>NUCLEOTIDE SEQUENCE</scope>
</reference>
<evidence type="ECO:0000313" key="5">
    <source>
        <dbReference type="EMBL" id="SUZ88814.1"/>
    </source>
</evidence>
<dbReference type="PANTHER" id="PTHR43320:SF3">
    <property type="entry name" value="CARBOHYDRATE KINASE PFKB DOMAIN-CONTAINING PROTEIN"/>
    <property type="match status" value="1"/>
</dbReference>
<keyword evidence="3" id="KW-0418">Kinase</keyword>
<protein>
    <recommendedName>
        <fullName evidence="4">Carbohydrate kinase PfkB domain-containing protein</fullName>
    </recommendedName>
</protein>
<dbReference type="InterPro" id="IPR029056">
    <property type="entry name" value="Ribokinase-like"/>
</dbReference>
<dbReference type="AlphaFoldDB" id="A0A381RC72"/>
<organism evidence="5">
    <name type="scientific">marine metagenome</name>
    <dbReference type="NCBI Taxonomy" id="408172"/>
    <lineage>
        <taxon>unclassified sequences</taxon>
        <taxon>metagenomes</taxon>
        <taxon>ecological metagenomes</taxon>
    </lineage>
</organism>
<feature type="domain" description="Carbohydrate kinase PfkB" evidence="4">
    <location>
        <begin position="58"/>
        <end position="316"/>
    </location>
</feature>
<evidence type="ECO:0000256" key="1">
    <source>
        <dbReference type="ARBA" id="ARBA00010688"/>
    </source>
</evidence>
<dbReference type="GO" id="GO:0016301">
    <property type="term" value="F:kinase activity"/>
    <property type="evidence" value="ECO:0007669"/>
    <property type="project" value="UniProtKB-KW"/>
</dbReference>
<evidence type="ECO:0000256" key="3">
    <source>
        <dbReference type="ARBA" id="ARBA00022777"/>
    </source>
</evidence>
<dbReference type="Gene3D" id="3.30.1110.10">
    <property type="match status" value="1"/>
</dbReference>
<dbReference type="PROSITE" id="PS00584">
    <property type="entry name" value="PFKB_KINASES_2"/>
    <property type="match status" value="1"/>
</dbReference>
<comment type="similarity">
    <text evidence="1">Belongs to the carbohydrate kinase PfkB family.</text>
</comment>
<dbReference type="PANTHER" id="PTHR43320">
    <property type="entry name" value="SUGAR KINASE"/>
    <property type="match status" value="1"/>
</dbReference>